<accession>A0A2A9D2H1</accession>
<organism evidence="1 2">
    <name type="scientific">Serinibacter salmoneus</name>
    <dbReference type="NCBI Taxonomy" id="556530"/>
    <lineage>
        <taxon>Bacteria</taxon>
        <taxon>Bacillati</taxon>
        <taxon>Actinomycetota</taxon>
        <taxon>Actinomycetes</taxon>
        <taxon>Micrococcales</taxon>
        <taxon>Beutenbergiaceae</taxon>
        <taxon>Serinibacter</taxon>
    </lineage>
</organism>
<proteinExistence type="predicted"/>
<gene>
    <name evidence="1" type="ORF">ATL40_2534</name>
</gene>
<evidence type="ECO:0000313" key="2">
    <source>
        <dbReference type="Proteomes" id="UP000224915"/>
    </source>
</evidence>
<name>A0A2A9D2H1_9MICO</name>
<dbReference type="Pfam" id="PF18959">
    <property type="entry name" value="DUF5701"/>
    <property type="match status" value="1"/>
</dbReference>
<evidence type="ECO:0000313" key="1">
    <source>
        <dbReference type="EMBL" id="PFG20918.1"/>
    </source>
</evidence>
<dbReference type="Proteomes" id="UP000224915">
    <property type="component" value="Unassembled WGS sequence"/>
</dbReference>
<comment type="caution">
    <text evidence="1">The sequence shown here is derived from an EMBL/GenBank/DDBJ whole genome shotgun (WGS) entry which is preliminary data.</text>
</comment>
<dbReference type="AlphaFoldDB" id="A0A2A9D2H1"/>
<sequence>MTASAHPEPLPDLASQLQRYFELGIPALAGVTEGDLGDAAADLQSQAAPSGTPLLALHPDLIPARALAPLLAREGRPGFVVEDWSDLEDFTTVPTVELPPAPLYLVHGIDRGDHLRGASPEEALTALAGDERSPLTLHEGISWLLQEPGRLEPNHCFMTIATRRPKPRGGYDSRTPALWISGGTGRDGAARRGAPKVGWCWWRNRHTWLGFASAAGRAGK</sequence>
<keyword evidence="2" id="KW-1185">Reference proteome</keyword>
<dbReference type="InterPro" id="IPR043755">
    <property type="entry name" value="DUF5701"/>
</dbReference>
<protein>
    <submittedName>
        <fullName evidence="1">Uncharacterized protein</fullName>
    </submittedName>
</protein>
<dbReference type="OrthoDB" id="3242676at2"/>
<dbReference type="RefSeq" id="WP_098469830.1">
    <property type="nucleotide sequence ID" value="NZ_PDJD01000001.1"/>
</dbReference>
<reference evidence="1 2" key="1">
    <citation type="submission" date="2017-10" db="EMBL/GenBank/DDBJ databases">
        <title>Sequencing the genomes of 1000 actinobacteria strains.</title>
        <authorList>
            <person name="Klenk H.-P."/>
        </authorList>
    </citation>
    <scope>NUCLEOTIDE SEQUENCE [LARGE SCALE GENOMIC DNA]</scope>
    <source>
        <strain evidence="1 2">DSM 21801</strain>
    </source>
</reference>
<dbReference type="EMBL" id="PDJD01000001">
    <property type="protein sequence ID" value="PFG20918.1"/>
    <property type="molecule type" value="Genomic_DNA"/>
</dbReference>